<dbReference type="Proteomes" id="UP001519460">
    <property type="component" value="Unassembled WGS sequence"/>
</dbReference>
<evidence type="ECO:0000313" key="8">
    <source>
        <dbReference type="EMBL" id="KAK7493578.1"/>
    </source>
</evidence>
<dbReference type="GO" id="GO:0005634">
    <property type="term" value="C:nucleus"/>
    <property type="evidence" value="ECO:0007669"/>
    <property type="project" value="UniProtKB-SubCell"/>
</dbReference>
<name>A0ABD0L2Y1_9CAEN</name>
<dbReference type="InterPro" id="IPR009057">
    <property type="entry name" value="Homeodomain-like_sf"/>
</dbReference>
<dbReference type="PANTHER" id="PTHR47656:SF1">
    <property type="entry name" value="HOMEOBOX PROTEIN MIXL1"/>
    <property type="match status" value="1"/>
</dbReference>
<evidence type="ECO:0000259" key="7">
    <source>
        <dbReference type="PROSITE" id="PS50071"/>
    </source>
</evidence>
<comment type="caution">
    <text evidence="8">The sequence shown here is derived from an EMBL/GenBank/DDBJ whole genome shotgun (WGS) entry which is preliminary data.</text>
</comment>
<feature type="compositionally biased region" description="Low complexity" evidence="6">
    <location>
        <begin position="595"/>
        <end position="607"/>
    </location>
</feature>
<feature type="domain" description="Homeobox" evidence="7">
    <location>
        <begin position="166"/>
        <end position="226"/>
    </location>
</feature>
<feature type="compositionally biased region" description="Polar residues" evidence="6">
    <location>
        <begin position="376"/>
        <end position="410"/>
    </location>
</feature>
<accession>A0ABD0L2Y1</accession>
<feature type="compositionally biased region" description="Basic residues" evidence="6">
    <location>
        <begin position="258"/>
        <end position="270"/>
    </location>
</feature>
<dbReference type="PANTHER" id="PTHR47656">
    <property type="entry name" value="HOMEOBOX PROTEIN MIXL"/>
    <property type="match status" value="1"/>
</dbReference>
<evidence type="ECO:0000256" key="2">
    <source>
        <dbReference type="ARBA" id="ARBA00023155"/>
    </source>
</evidence>
<feature type="DNA-binding region" description="Homeobox" evidence="4">
    <location>
        <begin position="168"/>
        <end position="227"/>
    </location>
</feature>
<sequence>MYIRSQAVSVTISPTTVFGFGRLCFTCLFAVSVTPSSSSTLDLYRFSLLRPARQLLLSSQFVCLPMSTPTQEEHSFGIRNALDTVNFSEAFAWEQPASIMGPITFPMNVDCDSQTAEVTTLEPSHSVHHDSLTSSGSTERPNISPARPQRNARNPTGTGHVDKFPRPKPRDRTEFSPEAMEKMVESFDENPYPGIDERVRLATLAGVEEGRIQVWFQNRRARSRRNRGHTPASRASVATTTTTAASVPSSEQQSTQRGQKKKNPKRKRRSSSSARDSKENRPPPDADESATPTVSGDAKRRRVTGPLTSERPESVRPTSESSSSEPSAFRKSAVPAVPTSAVRSSNQSKPRLHSFFVADILSPSSSGPDSAACRNLQPSSSGSAVHTTSQSGASVSGTKSPNPSWPVTSTSSITATPFALPTSSPFIQPLCLSSYPTPAAACPPFVPLVPRQPSDPYLHLRPSPQQTIPRSRYVNAFSSPASSRTTPAMSTPVTAFSGPYGRASAVASTPAPFPVFPSYSSGLLTRFGLVDATYSPVAGSFYSPLLPQAPVYMPTAAAAASPLTLGLGQFHSTLRHADVTSKLLIPPPTKDAHSSPKPSSPQSPVGSAGEPAKESIDLNDTVFVDVEGDVSDTEKHIDMRDSGLGSSADVSL</sequence>
<evidence type="ECO:0000256" key="5">
    <source>
        <dbReference type="RuleBase" id="RU000682"/>
    </source>
</evidence>
<keyword evidence="2 4" id="KW-0371">Homeobox</keyword>
<dbReference type="InterPro" id="IPR042917">
    <property type="entry name" value="MIXL1"/>
</dbReference>
<keyword evidence="1 4" id="KW-0238">DNA-binding</keyword>
<feature type="compositionally biased region" description="Polar residues" evidence="6">
    <location>
        <begin position="132"/>
        <end position="141"/>
    </location>
</feature>
<keyword evidence="9" id="KW-1185">Reference proteome</keyword>
<dbReference type="SMART" id="SM00389">
    <property type="entry name" value="HOX"/>
    <property type="match status" value="1"/>
</dbReference>
<reference evidence="8 9" key="1">
    <citation type="journal article" date="2023" name="Sci. Data">
        <title>Genome assembly of the Korean intertidal mud-creeper Batillaria attramentaria.</title>
        <authorList>
            <person name="Patra A.K."/>
            <person name="Ho P.T."/>
            <person name="Jun S."/>
            <person name="Lee S.J."/>
            <person name="Kim Y."/>
            <person name="Won Y.J."/>
        </authorList>
    </citation>
    <scope>NUCLEOTIDE SEQUENCE [LARGE SCALE GENOMIC DNA]</scope>
    <source>
        <strain evidence="8">Wonlab-2016</strain>
    </source>
</reference>
<dbReference type="PROSITE" id="PS00027">
    <property type="entry name" value="HOMEOBOX_1"/>
    <property type="match status" value="1"/>
</dbReference>
<dbReference type="Gene3D" id="1.10.10.60">
    <property type="entry name" value="Homeodomain-like"/>
    <property type="match status" value="1"/>
</dbReference>
<gene>
    <name evidence="8" type="ORF">BaRGS_00015090</name>
</gene>
<evidence type="ECO:0000256" key="4">
    <source>
        <dbReference type="PROSITE-ProRule" id="PRU00108"/>
    </source>
</evidence>
<feature type="region of interest" description="Disordered" evidence="6">
    <location>
        <begin position="584"/>
        <end position="652"/>
    </location>
</feature>
<dbReference type="InterPro" id="IPR017970">
    <property type="entry name" value="Homeobox_CS"/>
</dbReference>
<feature type="region of interest" description="Disordered" evidence="6">
    <location>
        <begin position="220"/>
        <end position="348"/>
    </location>
</feature>
<proteinExistence type="predicted"/>
<comment type="subcellular location">
    <subcellularLocation>
        <location evidence="4 5">Nucleus</location>
    </subcellularLocation>
</comment>
<feature type="compositionally biased region" description="Low complexity" evidence="6">
    <location>
        <begin position="230"/>
        <end position="250"/>
    </location>
</feature>
<evidence type="ECO:0000256" key="3">
    <source>
        <dbReference type="ARBA" id="ARBA00023242"/>
    </source>
</evidence>
<evidence type="ECO:0000313" key="9">
    <source>
        <dbReference type="Proteomes" id="UP001519460"/>
    </source>
</evidence>
<feature type="compositionally biased region" description="Low complexity" evidence="6">
    <location>
        <begin position="315"/>
        <end position="327"/>
    </location>
</feature>
<dbReference type="AlphaFoldDB" id="A0ABD0L2Y1"/>
<keyword evidence="3 4" id="KW-0539">Nucleus</keyword>
<evidence type="ECO:0000256" key="6">
    <source>
        <dbReference type="SAM" id="MobiDB-lite"/>
    </source>
</evidence>
<dbReference type="GO" id="GO:0003677">
    <property type="term" value="F:DNA binding"/>
    <property type="evidence" value="ECO:0007669"/>
    <property type="project" value="UniProtKB-UniRule"/>
</dbReference>
<feature type="compositionally biased region" description="Basic and acidic residues" evidence="6">
    <location>
        <begin position="275"/>
        <end position="284"/>
    </location>
</feature>
<feature type="region of interest" description="Disordered" evidence="6">
    <location>
        <begin position="364"/>
        <end position="410"/>
    </location>
</feature>
<dbReference type="Pfam" id="PF00046">
    <property type="entry name" value="Homeodomain"/>
    <property type="match status" value="1"/>
</dbReference>
<dbReference type="SUPFAM" id="SSF46689">
    <property type="entry name" value="Homeodomain-like"/>
    <property type="match status" value="1"/>
</dbReference>
<dbReference type="EMBL" id="JACVVK020000091">
    <property type="protein sequence ID" value="KAK7493578.1"/>
    <property type="molecule type" value="Genomic_DNA"/>
</dbReference>
<dbReference type="InterPro" id="IPR001356">
    <property type="entry name" value="HD"/>
</dbReference>
<feature type="region of interest" description="Disordered" evidence="6">
    <location>
        <begin position="116"/>
        <end position="175"/>
    </location>
</feature>
<dbReference type="PROSITE" id="PS50071">
    <property type="entry name" value="HOMEOBOX_2"/>
    <property type="match status" value="1"/>
</dbReference>
<evidence type="ECO:0000256" key="1">
    <source>
        <dbReference type="ARBA" id="ARBA00023125"/>
    </source>
</evidence>
<feature type="compositionally biased region" description="Basic and acidic residues" evidence="6">
    <location>
        <begin position="160"/>
        <end position="175"/>
    </location>
</feature>
<protein>
    <recommendedName>
        <fullName evidence="7">Homeobox domain-containing protein</fullName>
    </recommendedName>
</protein>
<dbReference type="CDD" id="cd00086">
    <property type="entry name" value="homeodomain"/>
    <property type="match status" value="1"/>
</dbReference>
<feature type="compositionally biased region" description="Basic and acidic residues" evidence="6">
    <location>
        <begin position="632"/>
        <end position="641"/>
    </location>
</feature>
<organism evidence="8 9">
    <name type="scientific">Batillaria attramentaria</name>
    <dbReference type="NCBI Taxonomy" id="370345"/>
    <lineage>
        <taxon>Eukaryota</taxon>
        <taxon>Metazoa</taxon>
        <taxon>Spiralia</taxon>
        <taxon>Lophotrochozoa</taxon>
        <taxon>Mollusca</taxon>
        <taxon>Gastropoda</taxon>
        <taxon>Caenogastropoda</taxon>
        <taxon>Sorbeoconcha</taxon>
        <taxon>Cerithioidea</taxon>
        <taxon>Batillariidae</taxon>
        <taxon>Batillaria</taxon>
    </lineage>
</organism>